<dbReference type="OMA" id="EMRREDC"/>
<dbReference type="Gramene" id="Solyc09g018740.1.1">
    <property type="protein sequence ID" value="Solyc09g018740.1.1.1"/>
    <property type="gene ID" value="Solyc09g018740.1"/>
</dbReference>
<dbReference type="PaxDb" id="4081-Solyc09g018740.1.1"/>
<organism evidence="1">
    <name type="scientific">Solanum lycopersicum</name>
    <name type="common">Tomato</name>
    <name type="synonym">Lycopersicon esculentum</name>
    <dbReference type="NCBI Taxonomy" id="4081"/>
    <lineage>
        <taxon>Eukaryota</taxon>
        <taxon>Viridiplantae</taxon>
        <taxon>Streptophyta</taxon>
        <taxon>Embryophyta</taxon>
        <taxon>Tracheophyta</taxon>
        <taxon>Spermatophyta</taxon>
        <taxon>Magnoliopsida</taxon>
        <taxon>eudicotyledons</taxon>
        <taxon>Gunneridae</taxon>
        <taxon>Pentapetalae</taxon>
        <taxon>asterids</taxon>
        <taxon>lamiids</taxon>
        <taxon>Solanales</taxon>
        <taxon>Solanaceae</taxon>
        <taxon>Solanoideae</taxon>
        <taxon>Solaneae</taxon>
        <taxon>Solanum</taxon>
        <taxon>Solanum subgen. Lycopersicon</taxon>
    </lineage>
</organism>
<sequence>MDTVCDAGLEKVEKVNFGCFRLGFVYWLLVGSGSSEMEMRREDCGGLGTLYSEGGCCLAAERGRVFG</sequence>
<dbReference type="Proteomes" id="UP000004994">
    <property type="component" value="Chromosome 9"/>
</dbReference>
<reference evidence="1" key="2">
    <citation type="submission" date="2019-01" db="UniProtKB">
        <authorList>
            <consortium name="EnsemblPlants"/>
        </authorList>
    </citation>
    <scope>IDENTIFICATION</scope>
    <source>
        <strain evidence="1">cv. Heinz 1706</strain>
    </source>
</reference>
<keyword evidence="2" id="KW-1185">Reference proteome</keyword>
<evidence type="ECO:0000313" key="1">
    <source>
        <dbReference type="EnsemblPlants" id="Solyc09g018740.1.1.1"/>
    </source>
</evidence>
<dbReference type="AlphaFoldDB" id="A0A3Q7I225"/>
<dbReference type="InParanoid" id="A0A3Q7I225"/>
<reference evidence="1" key="1">
    <citation type="journal article" date="2012" name="Nature">
        <title>The tomato genome sequence provides insights into fleshy fruit evolution.</title>
        <authorList>
            <consortium name="Tomato Genome Consortium"/>
        </authorList>
    </citation>
    <scope>NUCLEOTIDE SEQUENCE [LARGE SCALE GENOMIC DNA]</scope>
    <source>
        <strain evidence="1">cv. Heinz 1706</strain>
    </source>
</reference>
<proteinExistence type="predicted"/>
<dbReference type="EnsemblPlants" id="Solyc09g018740.1.1">
    <property type="protein sequence ID" value="Solyc09g018740.1.1.1"/>
    <property type="gene ID" value="Solyc09g018740.1"/>
</dbReference>
<evidence type="ECO:0000313" key="2">
    <source>
        <dbReference type="Proteomes" id="UP000004994"/>
    </source>
</evidence>
<accession>A0A3Q7I225</accession>
<protein>
    <submittedName>
        <fullName evidence="1">Uncharacterized protein</fullName>
    </submittedName>
</protein>
<name>A0A3Q7I225_SOLLC</name>